<dbReference type="InterPro" id="IPR005828">
    <property type="entry name" value="MFS_sugar_transport-like"/>
</dbReference>
<organism evidence="11 12">
    <name type="scientific">Algibacter agarivorans</name>
    <dbReference type="NCBI Taxonomy" id="1109741"/>
    <lineage>
        <taxon>Bacteria</taxon>
        <taxon>Pseudomonadati</taxon>
        <taxon>Bacteroidota</taxon>
        <taxon>Flavobacteriia</taxon>
        <taxon>Flavobacteriales</taxon>
        <taxon>Flavobacteriaceae</taxon>
        <taxon>Algibacter</taxon>
    </lineage>
</organism>
<dbReference type="RefSeq" id="WP_345189534.1">
    <property type="nucleotide sequence ID" value="NZ_BAABJJ010000001.1"/>
</dbReference>
<feature type="transmembrane region" description="Helical" evidence="9">
    <location>
        <begin position="124"/>
        <end position="145"/>
    </location>
</feature>
<keyword evidence="5 9" id="KW-0812">Transmembrane</keyword>
<dbReference type="InterPro" id="IPR005829">
    <property type="entry name" value="Sugar_transporter_CS"/>
</dbReference>
<evidence type="ECO:0000256" key="2">
    <source>
        <dbReference type="ARBA" id="ARBA00010992"/>
    </source>
</evidence>
<dbReference type="Proteomes" id="UP001501302">
    <property type="component" value="Unassembled WGS sequence"/>
</dbReference>
<keyword evidence="3 8" id="KW-0813">Transport</keyword>
<dbReference type="InterPro" id="IPR036259">
    <property type="entry name" value="MFS_trans_sf"/>
</dbReference>
<dbReference type="EMBL" id="BAABJJ010000001">
    <property type="protein sequence ID" value="GAA4932712.1"/>
    <property type="molecule type" value="Genomic_DNA"/>
</dbReference>
<keyword evidence="6 9" id="KW-1133">Transmembrane helix</keyword>
<dbReference type="SUPFAM" id="SSF103473">
    <property type="entry name" value="MFS general substrate transporter"/>
    <property type="match status" value="1"/>
</dbReference>
<dbReference type="NCBIfam" id="NF007484">
    <property type="entry name" value="PRK10077.1"/>
    <property type="match status" value="1"/>
</dbReference>
<comment type="caution">
    <text evidence="11">The sequence shown here is derived from an EMBL/GenBank/DDBJ whole genome shotgun (WGS) entry which is preliminary data.</text>
</comment>
<feature type="transmembrane region" description="Helical" evidence="9">
    <location>
        <begin position="305"/>
        <end position="324"/>
    </location>
</feature>
<keyword evidence="7 9" id="KW-0472">Membrane</keyword>
<dbReference type="Gene3D" id="1.20.1250.20">
    <property type="entry name" value="MFS general substrate transporter like domains"/>
    <property type="match status" value="2"/>
</dbReference>
<feature type="transmembrane region" description="Helical" evidence="9">
    <location>
        <begin position="435"/>
        <end position="452"/>
    </location>
</feature>
<reference evidence="12" key="1">
    <citation type="journal article" date="2019" name="Int. J. Syst. Evol. Microbiol.">
        <title>The Global Catalogue of Microorganisms (GCM) 10K type strain sequencing project: providing services to taxonomists for standard genome sequencing and annotation.</title>
        <authorList>
            <consortium name="The Broad Institute Genomics Platform"/>
            <consortium name="The Broad Institute Genome Sequencing Center for Infectious Disease"/>
            <person name="Wu L."/>
            <person name="Ma J."/>
        </authorList>
    </citation>
    <scope>NUCLEOTIDE SEQUENCE [LARGE SCALE GENOMIC DNA]</scope>
    <source>
        <strain evidence="12">JCM 18285</strain>
    </source>
</reference>
<accession>A0ABP9G963</accession>
<feature type="transmembrane region" description="Helical" evidence="9">
    <location>
        <begin position="56"/>
        <end position="75"/>
    </location>
</feature>
<protein>
    <submittedName>
        <fullName evidence="11">D-xylose transporter XylE</fullName>
    </submittedName>
</protein>
<feature type="transmembrane region" description="Helical" evidence="9">
    <location>
        <begin position="194"/>
        <end position="215"/>
    </location>
</feature>
<evidence type="ECO:0000259" key="10">
    <source>
        <dbReference type="PROSITE" id="PS50850"/>
    </source>
</evidence>
<keyword evidence="4" id="KW-1003">Cell membrane</keyword>
<feature type="transmembrane region" description="Helical" evidence="9">
    <location>
        <begin position="87"/>
        <end position="104"/>
    </location>
</feature>
<feature type="transmembrane region" description="Helical" evidence="9">
    <location>
        <begin position="157"/>
        <end position="179"/>
    </location>
</feature>
<dbReference type="PANTHER" id="PTHR48023:SF4">
    <property type="entry name" value="D-XYLOSE-PROTON SYMPORTER-LIKE 2"/>
    <property type="match status" value="1"/>
</dbReference>
<comment type="subcellular location">
    <subcellularLocation>
        <location evidence="1">Cell membrane</location>
        <topology evidence="1">Multi-pass membrane protein</topology>
    </subcellularLocation>
</comment>
<evidence type="ECO:0000256" key="9">
    <source>
        <dbReference type="SAM" id="Phobius"/>
    </source>
</evidence>
<comment type="similarity">
    <text evidence="2 8">Belongs to the major facilitator superfamily. Sugar transporter (TC 2.A.1.1) family.</text>
</comment>
<name>A0ABP9G963_9FLAO</name>
<feature type="transmembrane region" description="Helical" evidence="9">
    <location>
        <begin position="399"/>
        <end position="415"/>
    </location>
</feature>
<dbReference type="NCBIfam" id="TIGR00879">
    <property type="entry name" value="SP"/>
    <property type="match status" value="1"/>
</dbReference>
<dbReference type="PROSITE" id="PS00217">
    <property type="entry name" value="SUGAR_TRANSPORT_2"/>
    <property type="match status" value="1"/>
</dbReference>
<dbReference type="PROSITE" id="PS50850">
    <property type="entry name" value="MFS"/>
    <property type="match status" value="1"/>
</dbReference>
<keyword evidence="12" id="KW-1185">Reference proteome</keyword>
<evidence type="ECO:0000256" key="5">
    <source>
        <dbReference type="ARBA" id="ARBA00022692"/>
    </source>
</evidence>
<sequence>MATSKNSGYLIKLTLVATLGGLLFGYDTGVISGTVGSLDSFFVMPKGLSETAASAFKGFLVSSALIGCIIGGAFGGIISKKLGRKKGLVLAAMLFLISALGSAMPEMFIAPIGELDHTFSTIFIFYRILGGIGVGLASMLSPLYIAEIAPAESRGKLVSFNQLAIVGGFMVVYFVNYFISRSGGSDEWLNAVGWRWMFASEVIPAGLFLGLLFFVPDTPRSLMLKDKPEQALDVLTKVNGKERALVILEEIKGSMVQHSGKLLSFGWLVIIIGITLSVFQQFVGINVVLYYAPEIFKSIDPNTDGALLLTIIVGIVNFLFTIIAVRTVDKFGRKPLMIIGALGMCIAMLSLGFVFFSGATGYLALACMILYVASFAMSWGPVTWVLLSEIFPNKIRGRAMAIAVAAQWVSNYLVSLTFPMMDDNSYLTEQFNHGFAYWVYGIMSLLAMWFVWKYVPETKGKTLEEMEGLWEK</sequence>
<dbReference type="InterPro" id="IPR020846">
    <property type="entry name" value="MFS_dom"/>
</dbReference>
<evidence type="ECO:0000256" key="3">
    <source>
        <dbReference type="ARBA" id="ARBA00022448"/>
    </source>
</evidence>
<feature type="transmembrane region" description="Helical" evidence="9">
    <location>
        <begin position="262"/>
        <end position="285"/>
    </location>
</feature>
<gene>
    <name evidence="11" type="primary">xylE</name>
    <name evidence="11" type="ORF">GCM10023314_01340</name>
</gene>
<evidence type="ECO:0000256" key="8">
    <source>
        <dbReference type="RuleBase" id="RU003346"/>
    </source>
</evidence>
<dbReference type="Pfam" id="PF00083">
    <property type="entry name" value="Sugar_tr"/>
    <property type="match status" value="1"/>
</dbReference>
<dbReference type="InterPro" id="IPR003663">
    <property type="entry name" value="Sugar/inositol_transpt"/>
</dbReference>
<feature type="transmembrane region" description="Helical" evidence="9">
    <location>
        <begin position="336"/>
        <end position="356"/>
    </location>
</feature>
<evidence type="ECO:0000256" key="7">
    <source>
        <dbReference type="ARBA" id="ARBA00023136"/>
    </source>
</evidence>
<dbReference type="InterPro" id="IPR050820">
    <property type="entry name" value="MFS_Sugar_Transporter"/>
</dbReference>
<dbReference type="PANTHER" id="PTHR48023">
    <property type="entry name" value="D-XYLOSE-PROTON SYMPORTER-LIKE 2"/>
    <property type="match status" value="1"/>
</dbReference>
<dbReference type="InterPro" id="IPR047984">
    <property type="entry name" value="XylE-like"/>
</dbReference>
<dbReference type="PRINTS" id="PR00171">
    <property type="entry name" value="SUGRTRNSPORT"/>
</dbReference>
<evidence type="ECO:0000313" key="11">
    <source>
        <dbReference type="EMBL" id="GAA4932712.1"/>
    </source>
</evidence>
<dbReference type="CDD" id="cd17359">
    <property type="entry name" value="MFS_XylE_like"/>
    <property type="match status" value="1"/>
</dbReference>
<evidence type="ECO:0000256" key="6">
    <source>
        <dbReference type="ARBA" id="ARBA00022989"/>
    </source>
</evidence>
<feature type="transmembrane region" description="Helical" evidence="9">
    <location>
        <begin position="362"/>
        <end position="387"/>
    </location>
</feature>
<feature type="domain" description="Major facilitator superfamily (MFS) profile" evidence="10">
    <location>
        <begin position="13"/>
        <end position="459"/>
    </location>
</feature>
<evidence type="ECO:0000256" key="4">
    <source>
        <dbReference type="ARBA" id="ARBA00022475"/>
    </source>
</evidence>
<evidence type="ECO:0000313" key="12">
    <source>
        <dbReference type="Proteomes" id="UP001501302"/>
    </source>
</evidence>
<proteinExistence type="inferred from homology"/>
<evidence type="ECO:0000256" key="1">
    <source>
        <dbReference type="ARBA" id="ARBA00004651"/>
    </source>
</evidence>
<dbReference type="PROSITE" id="PS00216">
    <property type="entry name" value="SUGAR_TRANSPORT_1"/>
    <property type="match status" value="1"/>
</dbReference>